<dbReference type="EMBL" id="AGEJ01000008">
    <property type="protein sequence ID" value="EMD17321.1"/>
    <property type="molecule type" value="Genomic_DNA"/>
</dbReference>
<evidence type="ECO:0000313" key="5">
    <source>
        <dbReference type="Proteomes" id="UP000011758"/>
    </source>
</evidence>
<dbReference type="InterPro" id="IPR036291">
    <property type="entry name" value="NAD(P)-bd_dom_sf"/>
</dbReference>
<evidence type="ECO:0000313" key="4">
    <source>
        <dbReference type="EMBL" id="EMD17321.1"/>
    </source>
</evidence>
<dbReference type="Pfam" id="PF08240">
    <property type="entry name" value="ADH_N"/>
    <property type="match status" value="1"/>
</dbReference>
<name>M2Q4Z8_9FIRM</name>
<protein>
    <recommendedName>
        <fullName evidence="3">Enoyl reductase (ER) domain-containing protein</fullName>
    </recommendedName>
</protein>
<dbReference type="Gene3D" id="3.90.180.10">
    <property type="entry name" value="Medium-chain alcohol dehydrogenases, catalytic domain"/>
    <property type="match status" value="1"/>
</dbReference>
<dbReference type="GO" id="GO:0070402">
    <property type="term" value="F:NADPH binding"/>
    <property type="evidence" value="ECO:0007669"/>
    <property type="project" value="TreeGrafter"/>
</dbReference>
<dbReference type="GO" id="GO:0016651">
    <property type="term" value="F:oxidoreductase activity, acting on NAD(P)H"/>
    <property type="evidence" value="ECO:0007669"/>
    <property type="project" value="TreeGrafter"/>
</dbReference>
<dbReference type="BioCyc" id="ECAT999415-HMP:GTTI-484-MONOMER"/>
<evidence type="ECO:0000259" key="3">
    <source>
        <dbReference type="SMART" id="SM00829"/>
    </source>
</evidence>
<accession>M2Q4Z8</accession>
<evidence type="ECO:0000256" key="1">
    <source>
        <dbReference type="ARBA" id="ARBA00022857"/>
    </source>
</evidence>
<dbReference type="PANTHER" id="PTHR48106:SF18">
    <property type="entry name" value="QUINONE OXIDOREDUCTASE PIG3"/>
    <property type="match status" value="1"/>
</dbReference>
<dbReference type="RefSeq" id="WP_004801675.1">
    <property type="nucleotide sequence ID" value="NZ_KB446646.1"/>
</dbReference>
<dbReference type="SMART" id="SM00829">
    <property type="entry name" value="PKS_ER"/>
    <property type="match status" value="1"/>
</dbReference>
<dbReference type="AlphaFoldDB" id="M2Q4Z8"/>
<dbReference type="OrthoDB" id="9792162at2"/>
<dbReference type="Pfam" id="PF13602">
    <property type="entry name" value="ADH_zinc_N_2"/>
    <property type="match status" value="1"/>
</dbReference>
<reference evidence="4 5" key="1">
    <citation type="submission" date="2013-02" db="EMBL/GenBank/DDBJ databases">
        <title>The Genome Sequence of Lactobacillus catenaformis F0143.</title>
        <authorList>
            <consortium name="The Broad Institute Genome Sequencing Platform"/>
            <person name="Earl A."/>
            <person name="Ward D."/>
            <person name="Feldgarden M."/>
            <person name="Gevers D."/>
            <person name="Izard J."/>
            <person name="Blanton J.M."/>
            <person name="Mathney J."/>
            <person name="Dewhirst F.E."/>
            <person name="Young S.K."/>
            <person name="Zeng Q."/>
            <person name="Gargeya S."/>
            <person name="Fitzgerald M."/>
            <person name="Haas B."/>
            <person name="Abouelleil A."/>
            <person name="Alvarado L."/>
            <person name="Arachchi H.M."/>
            <person name="Berlin A."/>
            <person name="Chapman S.B."/>
            <person name="Gearin G."/>
            <person name="Goldberg J."/>
            <person name="Griggs A."/>
            <person name="Gujja S."/>
            <person name="Hansen M."/>
            <person name="Heiman D."/>
            <person name="Howarth C."/>
            <person name="Larimer J."/>
            <person name="Lui A."/>
            <person name="MacDonald P.J.P."/>
            <person name="McCowen C."/>
            <person name="Montmayeur A."/>
            <person name="Murphy C."/>
            <person name="Neiman D."/>
            <person name="Pearson M."/>
            <person name="Priest M."/>
            <person name="Roberts A."/>
            <person name="Saif S."/>
            <person name="Shea T."/>
            <person name="Sisk P."/>
            <person name="Stolte C."/>
            <person name="Sykes S."/>
            <person name="Wortman J."/>
            <person name="Nusbaum C."/>
            <person name="Birren B."/>
        </authorList>
    </citation>
    <scope>NUCLEOTIDE SEQUENCE [LARGE SCALE GENOMIC DNA]</scope>
    <source>
        <strain evidence="4 5">OT 569</strain>
    </source>
</reference>
<dbReference type="InterPro" id="IPR011032">
    <property type="entry name" value="GroES-like_sf"/>
</dbReference>
<organism evidence="4 5">
    <name type="scientific">Eggerthia catenaformis OT 569 = DSM 20559</name>
    <dbReference type="NCBI Taxonomy" id="999415"/>
    <lineage>
        <taxon>Bacteria</taxon>
        <taxon>Bacillati</taxon>
        <taxon>Bacillota</taxon>
        <taxon>Erysipelotrichia</taxon>
        <taxon>Erysipelotrichales</taxon>
        <taxon>Coprobacillaceae</taxon>
        <taxon>Eggerthia</taxon>
    </lineage>
</organism>
<dbReference type="InterPro" id="IPR020843">
    <property type="entry name" value="ER"/>
</dbReference>
<comment type="caution">
    <text evidence="4">The sequence shown here is derived from an EMBL/GenBank/DDBJ whole genome shotgun (WGS) entry which is preliminary data.</text>
</comment>
<dbReference type="Proteomes" id="UP000011758">
    <property type="component" value="Unassembled WGS sequence"/>
</dbReference>
<keyword evidence="2" id="KW-0560">Oxidoreductase</keyword>
<keyword evidence="1" id="KW-0521">NADP</keyword>
<dbReference type="InterPro" id="IPR013154">
    <property type="entry name" value="ADH-like_N"/>
</dbReference>
<gene>
    <name evidence="4" type="ORF">HMPREF9943_00474</name>
</gene>
<dbReference type="eggNOG" id="COG0604">
    <property type="taxonomic scope" value="Bacteria"/>
</dbReference>
<keyword evidence="5" id="KW-1185">Reference proteome</keyword>
<dbReference type="PATRIC" id="fig|999415.3.peg.470"/>
<dbReference type="STRING" id="999415.HMPREF9943_00474"/>
<dbReference type="PANTHER" id="PTHR48106">
    <property type="entry name" value="QUINONE OXIDOREDUCTASE PIG3-RELATED"/>
    <property type="match status" value="1"/>
</dbReference>
<sequence>MKAAVVYRPGGPEVLTLEDRPIPNIKEGWTLVKVLGFGINHSEIFTRQGLSPSVQFPRILGIECVGEILQTTNTQLETGQLILSFMGEMGRDFDGSYAEYVLLPNKQIYPVSSHLSLESLIALPETVYTAYSSFQQLKIKEKNTVLVRGATSGVGVTFAKLIKAAFPKIHLAGTSRKTDKTDLLKSAGFDEMILDKDNTLKTEKSFDRIFDLIGPKAFEDNLIHLNNQGIMCTTGLLGGQWSIPNLDPIEQLGCGVYLTAFHSGFVNKERIQEMINFVEKHHIDITPEKIFSLDQIQEAHAYLESRQSFGKIIVKL</sequence>
<dbReference type="SUPFAM" id="SSF51735">
    <property type="entry name" value="NAD(P)-binding Rossmann-fold domains"/>
    <property type="match status" value="1"/>
</dbReference>
<dbReference type="Gene3D" id="3.40.50.720">
    <property type="entry name" value="NAD(P)-binding Rossmann-like Domain"/>
    <property type="match status" value="1"/>
</dbReference>
<proteinExistence type="predicted"/>
<feature type="domain" description="Enoyl reductase (ER)" evidence="3">
    <location>
        <begin position="10"/>
        <end position="314"/>
    </location>
</feature>
<evidence type="ECO:0000256" key="2">
    <source>
        <dbReference type="ARBA" id="ARBA00023002"/>
    </source>
</evidence>
<dbReference type="SUPFAM" id="SSF50129">
    <property type="entry name" value="GroES-like"/>
    <property type="match status" value="1"/>
</dbReference>